<evidence type="ECO:0000313" key="8">
    <source>
        <dbReference type="Proteomes" id="UP000621307"/>
    </source>
</evidence>
<proteinExistence type="inferred from homology"/>
<sequence>MNKLKIILIIGGGLYFMTKTHYYKVTVKIGNQSFAGTDTNVCITICGDEGKLIKQQLQIVHDSIEYERLETLPQDNEDKENLFKDLDSDWFTEVEPVVKPDRKIALQAHNGQYVCVENGEGRLLVANRSQINDLETFKLIDLGDGKIALQAHNGQYISAENGGGRLLAANSRSIDHWETFKLIDLGDGKIALKAHNGHYVCAENGGGSCLVANRSNIDHWETFKLSIAVLSWVQYSSTCG</sequence>
<evidence type="ECO:0000259" key="6">
    <source>
        <dbReference type="Pfam" id="PF06268"/>
    </source>
</evidence>
<dbReference type="PANTHER" id="PTHR10551:SF9">
    <property type="entry name" value="FASCIN-2"/>
    <property type="match status" value="1"/>
</dbReference>
<dbReference type="SUPFAM" id="SSF50405">
    <property type="entry name" value="Actin-crosslinking proteins"/>
    <property type="match status" value="1"/>
</dbReference>
<feature type="domain" description="Fascin-like" evidence="6">
    <location>
        <begin position="124"/>
        <end position="224"/>
    </location>
</feature>
<dbReference type="Proteomes" id="UP000621307">
    <property type="component" value="Unassembled WGS sequence"/>
</dbReference>
<evidence type="ECO:0000256" key="4">
    <source>
        <dbReference type="ARBA" id="ARBA00023203"/>
    </source>
</evidence>
<dbReference type="CDD" id="cd00257">
    <property type="entry name" value="beta-trefoil_FSCN-like"/>
    <property type="match status" value="1"/>
</dbReference>
<name>A0ABR8BP24_9NOSO</name>
<keyword evidence="8" id="KW-1185">Reference proteome</keyword>
<evidence type="ECO:0000256" key="5">
    <source>
        <dbReference type="ARBA" id="ARBA00023212"/>
    </source>
</evidence>
<dbReference type="EMBL" id="JACJQL010000115">
    <property type="protein sequence ID" value="MBD2255681.1"/>
    <property type="molecule type" value="Genomic_DNA"/>
</dbReference>
<evidence type="ECO:0000256" key="1">
    <source>
        <dbReference type="ARBA" id="ARBA00004245"/>
    </source>
</evidence>
<dbReference type="RefSeq" id="WP_190572743.1">
    <property type="nucleotide sequence ID" value="NZ_JACJQL010000115.1"/>
</dbReference>
<dbReference type="InterPro" id="IPR008999">
    <property type="entry name" value="Actin-crosslinking"/>
</dbReference>
<reference evidence="7 8" key="1">
    <citation type="journal article" date="2020" name="ISME J.">
        <title>Comparative genomics reveals insights into cyanobacterial evolution and habitat adaptation.</title>
        <authorList>
            <person name="Chen M.Y."/>
            <person name="Teng W.K."/>
            <person name="Zhao L."/>
            <person name="Hu C.X."/>
            <person name="Zhou Y.K."/>
            <person name="Han B.P."/>
            <person name="Song L.R."/>
            <person name="Shu W.S."/>
        </authorList>
    </citation>
    <scope>NUCLEOTIDE SEQUENCE [LARGE SCALE GENOMIC DNA]</scope>
    <source>
        <strain evidence="7 8">FACHB-3921</strain>
    </source>
</reference>
<comment type="subcellular location">
    <subcellularLocation>
        <location evidence="1">Cytoplasm</location>
        <location evidence="1">Cytoskeleton</location>
    </subcellularLocation>
</comment>
<dbReference type="InterPro" id="IPR022768">
    <property type="entry name" value="Fascin-like_dom"/>
</dbReference>
<organism evidence="7 8">
    <name type="scientific">Nostoc parmelioides FACHB-3921</name>
    <dbReference type="NCBI Taxonomy" id="2692909"/>
    <lineage>
        <taxon>Bacteria</taxon>
        <taxon>Bacillati</taxon>
        <taxon>Cyanobacteriota</taxon>
        <taxon>Cyanophyceae</taxon>
        <taxon>Nostocales</taxon>
        <taxon>Nostocaceae</taxon>
        <taxon>Nostoc</taxon>
    </lineage>
</organism>
<protein>
    <recommendedName>
        <fullName evidence="6">Fascin-like domain-containing protein</fullName>
    </recommendedName>
</protein>
<keyword evidence="5" id="KW-0206">Cytoskeleton</keyword>
<comment type="similarity">
    <text evidence="2">Belongs to the fascin family.</text>
</comment>
<dbReference type="SUPFAM" id="SSF49723">
    <property type="entry name" value="Lipase/lipooxygenase domain (PLAT/LH2 domain)"/>
    <property type="match status" value="1"/>
</dbReference>
<gene>
    <name evidence="7" type="ORF">H6G14_31305</name>
</gene>
<evidence type="ECO:0000256" key="3">
    <source>
        <dbReference type="ARBA" id="ARBA00022490"/>
    </source>
</evidence>
<dbReference type="Gene3D" id="2.40.180.10">
    <property type="entry name" value="Catalase core domain"/>
    <property type="match status" value="1"/>
</dbReference>
<dbReference type="InterPro" id="IPR010431">
    <property type="entry name" value="Fascin"/>
</dbReference>
<keyword evidence="4" id="KW-0009">Actin-binding</keyword>
<evidence type="ECO:0000313" key="7">
    <source>
        <dbReference type="EMBL" id="MBD2255681.1"/>
    </source>
</evidence>
<dbReference type="PANTHER" id="PTHR10551">
    <property type="entry name" value="FASCIN"/>
    <property type="match status" value="1"/>
</dbReference>
<comment type="caution">
    <text evidence="7">The sequence shown here is derived from an EMBL/GenBank/DDBJ whole genome shotgun (WGS) entry which is preliminary data.</text>
</comment>
<dbReference type="InterPro" id="IPR036392">
    <property type="entry name" value="PLAT/LH2_dom_sf"/>
</dbReference>
<keyword evidence="3" id="KW-0963">Cytoplasm</keyword>
<accession>A0ABR8BP24</accession>
<evidence type="ECO:0000256" key="2">
    <source>
        <dbReference type="ARBA" id="ARBA00007415"/>
    </source>
</evidence>
<dbReference type="Pfam" id="PF06268">
    <property type="entry name" value="Fascin"/>
    <property type="match status" value="1"/>
</dbReference>
<dbReference type="Gene3D" id="2.80.10.50">
    <property type="match status" value="1"/>
</dbReference>